<keyword evidence="4 7" id="KW-1133">Transmembrane helix</keyword>
<evidence type="ECO:0000256" key="4">
    <source>
        <dbReference type="ARBA" id="ARBA00022989"/>
    </source>
</evidence>
<sequence length="423" mass="43698">MTTTTPARSATATPAGPSRDKPRRALGLAAAARVIAGREVAVTLRDRGFIVSTLVTLVIVAGATALPAILSGGTETRTVAVVDDAGAALVQAADELAAADAPPGDEPVVSLDVLRTGGVAAAEEAIREDEADLAVLTAADDVELVALDGVPSDAADVLSRAASVQRAAAVADELGATDAQVAALQPVSLEQRRLGGGLDPTIASVVATAFGFLFSFTVFGYGMMIAQRVTEEKQSRVVELLVAAVPMRAMLVGKVLGVGALALGQVVLTVGIAAIGASLSGQGQLFQLLARSSGWFLVFFLFGFALLACLFAAAGAMAPRQEDLQQTVNPLSLAMMLPFFASVFITDRGPLLTTLSYVPLTSPLTMPRRLLIDDAAWWEPVLSLGVLAVSVAALVVLGARLYERSLLRTGSAITWRSALRRNA</sequence>
<evidence type="ECO:0000256" key="2">
    <source>
        <dbReference type="ARBA" id="ARBA00022475"/>
    </source>
</evidence>
<dbReference type="Pfam" id="PF12698">
    <property type="entry name" value="ABC2_membrane_3"/>
    <property type="match status" value="1"/>
</dbReference>
<dbReference type="AlphaFoldDB" id="A0A239D8C8"/>
<evidence type="ECO:0000256" key="6">
    <source>
        <dbReference type="SAM" id="MobiDB-lite"/>
    </source>
</evidence>
<dbReference type="InterPro" id="IPR051449">
    <property type="entry name" value="ABC-2_transporter_component"/>
</dbReference>
<feature type="domain" description="ABC-2 type transporter transmembrane" evidence="8">
    <location>
        <begin position="48"/>
        <end position="399"/>
    </location>
</feature>
<feature type="transmembrane region" description="Helical" evidence="7">
    <location>
        <begin position="255"/>
        <end position="275"/>
    </location>
</feature>
<feature type="transmembrane region" description="Helical" evidence="7">
    <location>
        <begin position="295"/>
        <end position="316"/>
    </location>
</feature>
<dbReference type="RefSeq" id="WP_089304880.1">
    <property type="nucleotide sequence ID" value="NZ_FZOO01000003.1"/>
</dbReference>
<protein>
    <submittedName>
        <fullName evidence="9">ABC-2 type transport system permease protein</fullName>
    </submittedName>
</protein>
<name>A0A239D8C8_9ACTN</name>
<dbReference type="PANTHER" id="PTHR30294">
    <property type="entry name" value="MEMBRANE COMPONENT OF ABC TRANSPORTER YHHJ-RELATED"/>
    <property type="match status" value="1"/>
</dbReference>
<dbReference type="GO" id="GO:0140359">
    <property type="term" value="F:ABC-type transporter activity"/>
    <property type="evidence" value="ECO:0007669"/>
    <property type="project" value="InterPro"/>
</dbReference>
<feature type="compositionally biased region" description="Low complexity" evidence="6">
    <location>
        <begin position="1"/>
        <end position="15"/>
    </location>
</feature>
<feature type="transmembrane region" description="Helical" evidence="7">
    <location>
        <begin position="328"/>
        <end position="346"/>
    </location>
</feature>
<feature type="transmembrane region" description="Helical" evidence="7">
    <location>
        <begin position="48"/>
        <end position="70"/>
    </location>
</feature>
<evidence type="ECO:0000256" key="1">
    <source>
        <dbReference type="ARBA" id="ARBA00004651"/>
    </source>
</evidence>
<feature type="region of interest" description="Disordered" evidence="6">
    <location>
        <begin position="1"/>
        <end position="23"/>
    </location>
</feature>
<gene>
    <name evidence="9" type="ORF">SAMN06893096_10345</name>
</gene>
<dbReference type="EMBL" id="FZOO01000003">
    <property type="protein sequence ID" value="SNS28124.1"/>
    <property type="molecule type" value="Genomic_DNA"/>
</dbReference>
<comment type="subcellular location">
    <subcellularLocation>
        <location evidence="1">Cell membrane</location>
        <topology evidence="1">Multi-pass membrane protein</topology>
    </subcellularLocation>
</comment>
<evidence type="ECO:0000313" key="9">
    <source>
        <dbReference type="EMBL" id="SNS28124.1"/>
    </source>
</evidence>
<accession>A0A239D8C8</accession>
<dbReference type="GO" id="GO:0005886">
    <property type="term" value="C:plasma membrane"/>
    <property type="evidence" value="ECO:0007669"/>
    <property type="project" value="UniProtKB-SubCell"/>
</dbReference>
<evidence type="ECO:0000256" key="5">
    <source>
        <dbReference type="ARBA" id="ARBA00023136"/>
    </source>
</evidence>
<keyword evidence="10" id="KW-1185">Reference proteome</keyword>
<dbReference type="Proteomes" id="UP000198373">
    <property type="component" value="Unassembled WGS sequence"/>
</dbReference>
<evidence type="ECO:0000259" key="8">
    <source>
        <dbReference type="Pfam" id="PF12698"/>
    </source>
</evidence>
<keyword evidence="5 7" id="KW-0472">Membrane</keyword>
<dbReference type="OrthoDB" id="3268959at2"/>
<reference evidence="10" key="1">
    <citation type="submission" date="2017-06" db="EMBL/GenBank/DDBJ databases">
        <authorList>
            <person name="Varghese N."/>
            <person name="Submissions S."/>
        </authorList>
    </citation>
    <scope>NUCLEOTIDE SEQUENCE [LARGE SCALE GENOMIC DNA]</scope>
    <source>
        <strain evidence="10">DSM 46839</strain>
    </source>
</reference>
<dbReference type="PANTHER" id="PTHR30294:SF29">
    <property type="entry name" value="MULTIDRUG ABC TRANSPORTER PERMEASE YBHS-RELATED"/>
    <property type="match status" value="1"/>
</dbReference>
<keyword evidence="2" id="KW-1003">Cell membrane</keyword>
<keyword evidence="3 7" id="KW-0812">Transmembrane</keyword>
<evidence type="ECO:0000256" key="3">
    <source>
        <dbReference type="ARBA" id="ARBA00022692"/>
    </source>
</evidence>
<organism evidence="9 10">
    <name type="scientific">Geodermatophilus pulveris</name>
    <dbReference type="NCBI Taxonomy" id="1564159"/>
    <lineage>
        <taxon>Bacteria</taxon>
        <taxon>Bacillati</taxon>
        <taxon>Actinomycetota</taxon>
        <taxon>Actinomycetes</taxon>
        <taxon>Geodermatophilales</taxon>
        <taxon>Geodermatophilaceae</taxon>
        <taxon>Geodermatophilus</taxon>
    </lineage>
</organism>
<feature type="transmembrane region" description="Helical" evidence="7">
    <location>
        <begin position="381"/>
        <end position="402"/>
    </location>
</feature>
<proteinExistence type="predicted"/>
<evidence type="ECO:0000313" key="10">
    <source>
        <dbReference type="Proteomes" id="UP000198373"/>
    </source>
</evidence>
<dbReference type="InterPro" id="IPR013525">
    <property type="entry name" value="ABC2_TM"/>
</dbReference>
<evidence type="ECO:0000256" key="7">
    <source>
        <dbReference type="SAM" id="Phobius"/>
    </source>
</evidence>
<feature type="transmembrane region" description="Helical" evidence="7">
    <location>
        <begin position="202"/>
        <end position="226"/>
    </location>
</feature>